<dbReference type="EMBL" id="BRXS01000001">
    <property type="protein sequence ID" value="GLC23905.1"/>
    <property type="molecule type" value="Genomic_DNA"/>
</dbReference>
<name>A0AA37V071_9BACT</name>
<keyword evidence="1" id="KW-0812">Transmembrane</keyword>
<proteinExistence type="predicted"/>
<feature type="transmembrane region" description="Helical" evidence="1">
    <location>
        <begin position="230"/>
        <end position="250"/>
    </location>
</feature>
<protein>
    <submittedName>
        <fullName evidence="2">Uncharacterized protein</fullName>
    </submittedName>
</protein>
<keyword evidence="3" id="KW-1185">Reference proteome</keyword>
<evidence type="ECO:0000313" key="2">
    <source>
        <dbReference type="EMBL" id="GLC23905.1"/>
    </source>
</evidence>
<keyword evidence="1" id="KW-1133">Transmembrane helix</keyword>
<feature type="transmembrane region" description="Helical" evidence="1">
    <location>
        <begin position="201"/>
        <end position="218"/>
    </location>
</feature>
<dbReference type="AlphaFoldDB" id="A0AA37V071"/>
<keyword evidence="1" id="KW-0472">Membrane</keyword>
<gene>
    <name evidence="2" type="ORF">rosag_04180</name>
</gene>
<evidence type="ECO:0000313" key="3">
    <source>
        <dbReference type="Proteomes" id="UP001161325"/>
    </source>
</evidence>
<reference evidence="2" key="1">
    <citation type="submission" date="2022-08" db="EMBL/GenBank/DDBJ databases">
        <title>Draft genome sequencing of Roseisolibacter agri AW1220.</title>
        <authorList>
            <person name="Tobiishi Y."/>
            <person name="Tonouchi A."/>
        </authorList>
    </citation>
    <scope>NUCLEOTIDE SEQUENCE</scope>
    <source>
        <strain evidence="2">AW1220</strain>
    </source>
</reference>
<sequence length="291" mass="29842">MDGGVAGAGVAAAVMAVEEGRRDVPFAARIDGWLQGWAERLRVACRPGYRVRVGPRRASVPSLSEPMSRPDSRSRDLVSGALLVTGGLLGAAVPVVHPMKVTGYYSHPMTGPSHLLLLAAVLLVSLGLPGLVARQPEALRRWAALGAAGVFVGEWLLDGTHGIVDGAVLPAVVHAAHAGNVDPVPLVTAVQNGPLGVLTDLGVPVMILGCVTLGVALFRGAAATRLPRAAAVLLAACWALFPLRFVFPVVAGADVALPYVSLLVVGASLWRAPETAPARAVSHGTPSPTPA</sequence>
<feature type="transmembrane region" description="Helical" evidence="1">
    <location>
        <begin position="77"/>
        <end position="95"/>
    </location>
</feature>
<comment type="caution">
    <text evidence="2">The sequence shown here is derived from an EMBL/GenBank/DDBJ whole genome shotgun (WGS) entry which is preliminary data.</text>
</comment>
<organism evidence="2 3">
    <name type="scientific">Roseisolibacter agri</name>
    <dbReference type="NCBI Taxonomy" id="2014610"/>
    <lineage>
        <taxon>Bacteria</taxon>
        <taxon>Pseudomonadati</taxon>
        <taxon>Gemmatimonadota</taxon>
        <taxon>Gemmatimonadia</taxon>
        <taxon>Gemmatimonadales</taxon>
        <taxon>Gemmatimonadaceae</taxon>
        <taxon>Roseisolibacter</taxon>
    </lineage>
</organism>
<evidence type="ECO:0000256" key="1">
    <source>
        <dbReference type="SAM" id="Phobius"/>
    </source>
</evidence>
<feature type="transmembrane region" description="Helical" evidence="1">
    <location>
        <begin position="139"/>
        <end position="157"/>
    </location>
</feature>
<accession>A0AA37V071</accession>
<dbReference type="Proteomes" id="UP001161325">
    <property type="component" value="Unassembled WGS sequence"/>
</dbReference>
<feature type="transmembrane region" description="Helical" evidence="1">
    <location>
        <begin position="115"/>
        <end position="132"/>
    </location>
</feature>